<reference evidence="2" key="1">
    <citation type="journal article" date="2020" name="Plant Biotechnol. J.">
        <title>The pomegranate (Punica granatum L.) draft genome dissects genetic divergence between soft- and hard-seeded cultivars.</title>
        <authorList>
            <person name="Luo X."/>
            <person name="Li H."/>
            <person name="Wu Z."/>
            <person name="Yao W."/>
            <person name="Zhao P."/>
            <person name="Cao D."/>
            <person name="Yu H."/>
            <person name="Li K."/>
            <person name="Poudel K."/>
            <person name="Zhao D."/>
            <person name="Zhang F."/>
            <person name="Xia X."/>
            <person name="Chen L."/>
            <person name="Wang Q."/>
            <person name="Jing D."/>
            <person name="Cao S."/>
        </authorList>
    </citation>
    <scope>NUCLEOTIDE SEQUENCE [LARGE SCALE GENOMIC DNA]</scope>
    <source>
        <strain evidence="2">cv. Tunisia</strain>
    </source>
</reference>
<dbReference type="PANTHER" id="PTHR38382">
    <property type="entry name" value="RNA-BINDING PROTEIN"/>
    <property type="match status" value="1"/>
</dbReference>
<dbReference type="RefSeq" id="XP_031381901.1">
    <property type="nucleotide sequence ID" value="XM_031526041.1"/>
</dbReference>
<dbReference type="Proteomes" id="UP000515151">
    <property type="component" value="Chromosome 2"/>
</dbReference>
<dbReference type="GeneID" id="116196363"/>
<keyword evidence="2" id="KW-1185">Reference proteome</keyword>
<organism evidence="2 3">
    <name type="scientific">Punica granatum</name>
    <name type="common">Pomegranate</name>
    <dbReference type="NCBI Taxonomy" id="22663"/>
    <lineage>
        <taxon>Eukaryota</taxon>
        <taxon>Viridiplantae</taxon>
        <taxon>Streptophyta</taxon>
        <taxon>Embryophyta</taxon>
        <taxon>Tracheophyta</taxon>
        <taxon>Spermatophyta</taxon>
        <taxon>Magnoliopsida</taxon>
        <taxon>eudicotyledons</taxon>
        <taxon>Gunneridae</taxon>
        <taxon>Pentapetalae</taxon>
        <taxon>rosids</taxon>
        <taxon>malvids</taxon>
        <taxon>Myrtales</taxon>
        <taxon>Lythraceae</taxon>
        <taxon>Punica</taxon>
    </lineage>
</organism>
<reference evidence="3" key="2">
    <citation type="submission" date="2025-08" db="UniProtKB">
        <authorList>
            <consortium name="RefSeq"/>
        </authorList>
    </citation>
    <scope>IDENTIFICATION</scope>
    <source>
        <tissue evidence="3">Leaf</tissue>
    </source>
</reference>
<evidence type="ECO:0000256" key="1">
    <source>
        <dbReference type="SAM" id="MobiDB-lite"/>
    </source>
</evidence>
<evidence type="ECO:0000313" key="2">
    <source>
        <dbReference type="Proteomes" id="UP000515151"/>
    </source>
</evidence>
<sequence>MKSDDRGIRFRAFGQRSIVSSSESSPSSALAKGSGGSSRISLSAFLNRKLPKTSVPAGTVQTKSRPFSTLVEPRGRVLPQDEQGGDKDGVNKEKRSIDKVIFQQFKLSDKEKEDCAVSCRLDEGGNFQVEEEVQESRKRKNPFQVELQGGHHSGKHVVILGKGPEPKPRGRTESFIRNTKPRTEYNHYENGSGFWDSSMLGIDNDEVGFSEIWEGVGSTTLGGIEWH</sequence>
<dbReference type="PANTHER" id="PTHR38382:SF1">
    <property type="entry name" value="RNA-BINDING PROTEIN"/>
    <property type="match status" value="1"/>
</dbReference>
<name>A0A6P8CKK4_PUNGR</name>
<evidence type="ECO:0000313" key="3">
    <source>
        <dbReference type="RefSeq" id="XP_031381901.1"/>
    </source>
</evidence>
<accession>A0A6P8CKK4</accession>
<gene>
    <name evidence="3" type="primary">LOC116196363</name>
</gene>
<protein>
    <submittedName>
        <fullName evidence="3">Uncharacterized protein LOC116196363</fullName>
    </submittedName>
</protein>
<feature type="region of interest" description="Disordered" evidence="1">
    <location>
        <begin position="155"/>
        <end position="174"/>
    </location>
</feature>
<feature type="compositionally biased region" description="Basic and acidic residues" evidence="1">
    <location>
        <begin position="164"/>
        <end position="174"/>
    </location>
</feature>
<dbReference type="AlphaFoldDB" id="A0A6P8CKK4"/>
<dbReference type="OrthoDB" id="753880at2759"/>
<feature type="region of interest" description="Disordered" evidence="1">
    <location>
        <begin position="15"/>
        <end position="38"/>
    </location>
</feature>
<proteinExistence type="predicted"/>
<feature type="region of interest" description="Disordered" evidence="1">
    <location>
        <begin position="65"/>
        <end position="92"/>
    </location>
</feature>
<feature type="compositionally biased region" description="Low complexity" evidence="1">
    <location>
        <begin position="15"/>
        <end position="32"/>
    </location>
</feature>